<accession>A0A8J7C8W9</accession>
<dbReference type="EMBL" id="JACXAE010000109">
    <property type="protein sequence ID" value="MBD2777314.1"/>
    <property type="molecule type" value="Genomic_DNA"/>
</dbReference>
<dbReference type="AlphaFoldDB" id="A0A8J7C8W9"/>
<gene>
    <name evidence="3" type="ORF">ICL16_36020</name>
</gene>
<feature type="chain" id="PRO_5035313982" evidence="2">
    <location>
        <begin position="28"/>
        <end position="270"/>
    </location>
</feature>
<reference evidence="3" key="1">
    <citation type="submission" date="2020-09" db="EMBL/GenBank/DDBJ databases">
        <title>Iningainema tapete sp. nov. (Scytonemataceae, Cyanobacteria) from greenhouses in central Florida (USA) produces two types of nodularin with biosynthetic potential for microcystin-LR and anabaenopeptins.</title>
        <authorList>
            <person name="Berthold D.E."/>
            <person name="Lefler F.W."/>
            <person name="Huang I.-S."/>
            <person name="Abdulla H."/>
            <person name="Zimba P.V."/>
            <person name="Laughinghouse H.D. IV."/>
        </authorList>
    </citation>
    <scope>NUCLEOTIDE SEQUENCE</scope>
    <source>
        <strain evidence="3">BLCCT55</strain>
    </source>
</reference>
<protein>
    <submittedName>
        <fullName evidence="3">Uncharacterized protein</fullName>
    </submittedName>
</protein>
<keyword evidence="2" id="KW-0732">Signal</keyword>
<comment type="caution">
    <text evidence="3">The sequence shown here is derived from an EMBL/GenBank/DDBJ whole genome shotgun (WGS) entry which is preliminary data.</text>
</comment>
<sequence>MKQLPKQALFATILLSNVSLSSASSLALDNYFQNSLEASSHYTGNLLKLNTKIIHISIFEPVVNNNLVRPLKKPVINCFKTGKRIPKLKPLLRIIRRRVRPLPKPSLKNKAVSRLVDNVISKTQQRQSVQKLLKDMSLRNEKILLQPMNDDITAAAATTKIQANLITSDLSNQEAQIQNLTERAFQEVEESYYLASEAASKVLAARYTDRKRVFSNQDKQDAELAAKQAIQELQSQKKILILRSRTIFVLGRIALQSAISKVQANDENRN</sequence>
<organism evidence="3 4">
    <name type="scientific">Iningainema tapete BLCC-T55</name>
    <dbReference type="NCBI Taxonomy" id="2748662"/>
    <lineage>
        <taxon>Bacteria</taxon>
        <taxon>Bacillati</taxon>
        <taxon>Cyanobacteriota</taxon>
        <taxon>Cyanophyceae</taxon>
        <taxon>Nostocales</taxon>
        <taxon>Scytonemataceae</taxon>
        <taxon>Iningainema tapete</taxon>
    </lineage>
</organism>
<evidence type="ECO:0000256" key="1">
    <source>
        <dbReference type="SAM" id="Coils"/>
    </source>
</evidence>
<feature type="coiled-coil region" evidence="1">
    <location>
        <begin position="163"/>
        <end position="190"/>
    </location>
</feature>
<dbReference type="RefSeq" id="WP_190836384.1">
    <property type="nucleotide sequence ID" value="NZ_CAWPPI010000109.1"/>
</dbReference>
<feature type="signal peptide" evidence="2">
    <location>
        <begin position="1"/>
        <end position="27"/>
    </location>
</feature>
<dbReference type="Proteomes" id="UP000629098">
    <property type="component" value="Unassembled WGS sequence"/>
</dbReference>
<keyword evidence="1" id="KW-0175">Coiled coil</keyword>
<proteinExistence type="predicted"/>
<evidence type="ECO:0000256" key="2">
    <source>
        <dbReference type="SAM" id="SignalP"/>
    </source>
</evidence>
<name>A0A8J7C8W9_9CYAN</name>
<keyword evidence="4" id="KW-1185">Reference proteome</keyword>
<evidence type="ECO:0000313" key="4">
    <source>
        <dbReference type="Proteomes" id="UP000629098"/>
    </source>
</evidence>
<evidence type="ECO:0000313" key="3">
    <source>
        <dbReference type="EMBL" id="MBD2777314.1"/>
    </source>
</evidence>